<keyword evidence="4" id="KW-1185">Reference proteome</keyword>
<dbReference type="InterPro" id="IPR000868">
    <property type="entry name" value="Isochorismatase-like_dom"/>
</dbReference>
<evidence type="ECO:0000256" key="1">
    <source>
        <dbReference type="ARBA" id="ARBA00022801"/>
    </source>
</evidence>
<dbReference type="Pfam" id="PF00857">
    <property type="entry name" value="Isochorismatase"/>
    <property type="match status" value="1"/>
</dbReference>
<dbReference type="InterPro" id="IPR050272">
    <property type="entry name" value="Isochorismatase-like_hydrls"/>
</dbReference>
<feature type="domain" description="Isochorismatase-like" evidence="2">
    <location>
        <begin position="18"/>
        <end position="192"/>
    </location>
</feature>
<dbReference type="PANTHER" id="PTHR43540">
    <property type="entry name" value="PEROXYUREIDOACRYLATE/UREIDOACRYLATE AMIDOHYDROLASE-RELATED"/>
    <property type="match status" value="1"/>
</dbReference>
<dbReference type="SUPFAM" id="SSF52499">
    <property type="entry name" value="Isochorismatase-like hydrolases"/>
    <property type="match status" value="1"/>
</dbReference>
<protein>
    <submittedName>
        <fullName evidence="3">Nicotinamidase-related amidase</fullName>
    </submittedName>
</protein>
<keyword evidence="1" id="KW-0378">Hydrolase</keyword>
<evidence type="ECO:0000259" key="2">
    <source>
        <dbReference type="Pfam" id="PF00857"/>
    </source>
</evidence>
<name>A0A1I7NU12_9HYPH</name>
<reference evidence="4" key="1">
    <citation type="submission" date="2016-10" db="EMBL/GenBank/DDBJ databases">
        <authorList>
            <person name="Varghese N."/>
            <person name="Submissions S."/>
        </authorList>
    </citation>
    <scope>NUCLEOTIDE SEQUENCE [LARGE SCALE GENOMIC DNA]</scope>
    <source>
        <strain evidence="4">DSM 1565</strain>
    </source>
</reference>
<dbReference type="GO" id="GO:0016787">
    <property type="term" value="F:hydrolase activity"/>
    <property type="evidence" value="ECO:0007669"/>
    <property type="project" value="UniProtKB-KW"/>
</dbReference>
<dbReference type="EMBL" id="FPCH01000003">
    <property type="protein sequence ID" value="SFV38159.1"/>
    <property type="molecule type" value="Genomic_DNA"/>
</dbReference>
<dbReference type="Gene3D" id="3.40.50.850">
    <property type="entry name" value="Isochorismatase-like"/>
    <property type="match status" value="1"/>
</dbReference>
<dbReference type="CDD" id="cd00431">
    <property type="entry name" value="cysteine_hydrolases"/>
    <property type="match status" value="1"/>
</dbReference>
<proteinExistence type="predicted"/>
<accession>A0A1I7NU12</accession>
<organism evidence="3 4">
    <name type="scientific">Hyphomicrobium facile</name>
    <dbReference type="NCBI Taxonomy" id="51670"/>
    <lineage>
        <taxon>Bacteria</taxon>
        <taxon>Pseudomonadati</taxon>
        <taxon>Pseudomonadota</taxon>
        <taxon>Alphaproteobacteria</taxon>
        <taxon>Hyphomicrobiales</taxon>
        <taxon>Hyphomicrobiaceae</taxon>
        <taxon>Hyphomicrobium</taxon>
    </lineage>
</organism>
<dbReference type="OrthoDB" id="9807387at2"/>
<dbReference type="AlphaFoldDB" id="A0A1I7NU12"/>
<dbReference type="STRING" id="51670.SAMN04488557_3562"/>
<dbReference type="RefSeq" id="WP_092869007.1">
    <property type="nucleotide sequence ID" value="NZ_FPCH01000003.1"/>
</dbReference>
<evidence type="ECO:0000313" key="3">
    <source>
        <dbReference type="EMBL" id="SFV38159.1"/>
    </source>
</evidence>
<sequence length="218" mass="24010">MQPLYRAIPAGKVQTHDTALLVIDMERDFVDAGAIQETPGGRAIVPAINRLIGWARQHGLPVIFTHEMHRADHSDYGIELEFDPVHCLEGTPGCELTDGLDVRPEDWRIRNKRRYDCFVGTDLDLLLRSRGIKNLVCCGVTTHCCVMSTVYSARNLDYRVIVPTDAVAAVSPEHQAAALLCMSDVFAYLSSTGDITSWPLAAGTFETGTAVQHPYTVV</sequence>
<dbReference type="InterPro" id="IPR036380">
    <property type="entry name" value="Isochorismatase-like_sf"/>
</dbReference>
<evidence type="ECO:0000313" key="4">
    <source>
        <dbReference type="Proteomes" id="UP000199423"/>
    </source>
</evidence>
<dbReference type="Proteomes" id="UP000199423">
    <property type="component" value="Unassembled WGS sequence"/>
</dbReference>
<gene>
    <name evidence="3" type="ORF">SAMN04488557_3562</name>
</gene>
<dbReference type="PANTHER" id="PTHR43540:SF6">
    <property type="entry name" value="ISOCHORISMATASE-LIKE DOMAIN-CONTAINING PROTEIN"/>
    <property type="match status" value="1"/>
</dbReference>